<evidence type="ECO:0000313" key="3">
    <source>
        <dbReference type="Proteomes" id="UP000007322"/>
    </source>
</evidence>
<protein>
    <submittedName>
        <fullName evidence="2">Uncharacterized protein</fullName>
    </submittedName>
</protein>
<gene>
    <name evidence="2" type="ORF">MYCTH_2307282</name>
</gene>
<dbReference type="KEGG" id="mtm:MYCTH_2307282"/>
<feature type="compositionally biased region" description="Low complexity" evidence="1">
    <location>
        <begin position="89"/>
        <end position="105"/>
    </location>
</feature>
<dbReference type="HOGENOM" id="CLU_1807556_0_0_1"/>
<sequence length="143" mass="14988">MTAPGDTATVGRPGERNAQPLPAETRSAGTGNAGLTTATSSSPSSQRGGVGSAPDTQEHDDRAVSVTELSNYSVDLSVDHDDNGEDAFASGSITESSTSSASVSSSVYEFVEENGRTYHKYKEGSKHIRSEYRLDKILGCVIN</sequence>
<name>G2QFH2_THET4</name>
<proteinExistence type="predicted"/>
<dbReference type="GeneID" id="11514389"/>
<dbReference type="InParanoid" id="G2QFH2"/>
<dbReference type="Proteomes" id="UP000007322">
    <property type="component" value="Chromosome 4"/>
</dbReference>
<dbReference type="RefSeq" id="XP_003664446.1">
    <property type="nucleotide sequence ID" value="XM_003664398.1"/>
</dbReference>
<organism evidence="2 3">
    <name type="scientific">Thermothelomyces thermophilus (strain ATCC 42464 / BCRC 31852 / DSM 1799)</name>
    <name type="common">Sporotrichum thermophile</name>
    <dbReference type="NCBI Taxonomy" id="573729"/>
    <lineage>
        <taxon>Eukaryota</taxon>
        <taxon>Fungi</taxon>
        <taxon>Dikarya</taxon>
        <taxon>Ascomycota</taxon>
        <taxon>Pezizomycotina</taxon>
        <taxon>Sordariomycetes</taxon>
        <taxon>Sordariomycetidae</taxon>
        <taxon>Sordariales</taxon>
        <taxon>Chaetomiaceae</taxon>
        <taxon>Thermothelomyces</taxon>
    </lineage>
</organism>
<feature type="compositionally biased region" description="Low complexity" evidence="1">
    <location>
        <begin position="27"/>
        <end position="42"/>
    </location>
</feature>
<evidence type="ECO:0000256" key="1">
    <source>
        <dbReference type="SAM" id="MobiDB-lite"/>
    </source>
</evidence>
<dbReference type="AlphaFoldDB" id="G2QFH2"/>
<dbReference type="EMBL" id="CP003005">
    <property type="protein sequence ID" value="AEO59201.1"/>
    <property type="molecule type" value="Genomic_DNA"/>
</dbReference>
<feature type="region of interest" description="Disordered" evidence="1">
    <location>
        <begin position="1"/>
        <end position="105"/>
    </location>
</feature>
<evidence type="ECO:0000313" key="2">
    <source>
        <dbReference type="EMBL" id="AEO59201.1"/>
    </source>
</evidence>
<keyword evidence="3" id="KW-1185">Reference proteome</keyword>
<dbReference type="VEuPathDB" id="FungiDB:MYCTH_2307282"/>
<accession>G2QFH2</accession>
<reference evidence="2 3" key="1">
    <citation type="journal article" date="2011" name="Nat. Biotechnol.">
        <title>Comparative genomic analysis of the thermophilic biomass-degrading fungi Myceliophthora thermophila and Thielavia terrestris.</title>
        <authorList>
            <person name="Berka R.M."/>
            <person name="Grigoriev I.V."/>
            <person name="Otillar R."/>
            <person name="Salamov A."/>
            <person name="Grimwood J."/>
            <person name="Reid I."/>
            <person name="Ishmael N."/>
            <person name="John T."/>
            <person name="Darmond C."/>
            <person name="Moisan M.-C."/>
            <person name="Henrissat B."/>
            <person name="Coutinho P.M."/>
            <person name="Lombard V."/>
            <person name="Natvig D.O."/>
            <person name="Lindquist E."/>
            <person name="Schmutz J."/>
            <person name="Lucas S."/>
            <person name="Harris P."/>
            <person name="Powlowski J."/>
            <person name="Bellemare A."/>
            <person name="Taylor D."/>
            <person name="Butler G."/>
            <person name="de Vries R.P."/>
            <person name="Allijn I.E."/>
            <person name="van den Brink J."/>
            <person name="Ushinsky S."/>
            <person name="Storms R."/>
            <person name="Powell A.J."/>
            <person name="Paulsen I.T."/>
            <person name="Elbourne L.D.H."/>
            <person name="Baker S.E."/>
            <person name="Magnuson J."/>
            <person name="LaBoissiere S."/>
            <person name="Clutterbuck A.J."/>
            <person name="Martinez D."/>
            <person name="Wogulis M."/>
            <person name="de Leon A.L."/>
            <person name="Rey M.W."/>
            <person name="Tsang A."/>
        </authorList>
    </citation>
    <scope>NUCLEOTIDE SEQUENCE [LARGE SCALE GENOMIC DNA]</scope>
    <source>
        <strain evidence="3">ATCC 42464 / BCRC 31852 / DSM 1799</strain>
    </source>
</reference>